<comment type="catalytic activity">
    <reaction evidence="9">
        <text>ATP + H2O = ADP + phosphate + H(+)</text>
        <dbReference type="Rhea" id="RHEA:13065"/>
        <dbReference type="ChEBI" id="CHEBI:15377"/>
        <dbReference type="ChEBI" id="CHEBI:15378"/>
        <dbReference type="ChEBI" id="CHEBI:30616"/>
        <dbReference type="ChEBI" id="CHEBI:43474"/>
        <dbReference type="ChEBI" id="CHEBI:456216"/>
    </reaction>
</comment>
<dbReference type="AlphaFoldDB" id="G3BMG8"/>
<dbReference type="EMBL" id="GU180079">
    <property type="protein sequence ID" value="ADM94933.1"/>
    <property type="molecule type" value="Genomic_DNA"/>
</dbReference>
<comment type="domain">
    <text evidence="9">Has 3 domains, the large (RuvB-L) and small ATPase (RuvB-S) domains and the C-terminal head (RuvB-H) domain. The head domain binds DNA, while the ATPase domains jointly bind ATP, ADP or are empty depending on the state of the subunit in the translocation cycle. During a single DNA translocation step the structure of each domain remains the same, but their relative positions change.</text>
</comment>
<dbReference type="InterPro" id="IPR036388">
    <property type="entry name" value="WH-like_DNA-bd_sf"/>
</dbReference>
<dbReference type="GO" id="GO:0005737">
    <property type="term" value="C:cytoplasm"/>
    <property type="evidence" value="ECO:0007669"/>
    <property type="project" value="UniProtKB-SubCell"/>
</dbReference>
<reference evidence="11" key="1">
    <citation type="submission" date="2009-11" db="EMBL/GenBank/DDBJ databases">
        <title>Microbial diversity profiles of fluids from low-temperature petroleum reservoirs with and without exogenous water perturbation.</title>
        <authorList>
            <person name="Pham V.D."/>
            <person name="Hnatow L.L."/>
            <person name="Zhang S."/>
            <person name="Fallon R.D."/>
            <person name="DeLong E.F."/>
            <person name="Keeler S.J."/>
        </authorList>
    </citation>
    <scope>NUCLEOTIDE SEQUENCE</scope>
</reference>
<feature type="region of interest" description="Small ATPAse domain (RuvB-S)" evidence="9">
    <location>
        <begin position="185"/>
        <end position="255"/>
    </location>
</feature>
<organism evidence="11">
    <name type="scientific">uncultured Atribacterota bacterium</name>
    <dbReference type="NCBI Taxonomy" id="263865"/>
    <lineage>
        <taxon>Bacteria</taxon>
        <taxon>Pseudomonadati</taxon>
        <taxon>Atribacterota</taxon>
        <taxon>environmental samples</taxon>
    </lineage>
</organism>
<dbReference type="EC" id="3.6.4.-" evidence="9"/>
<feature type="domain" description="AAA+ ATPase" evidence="10">
    <location>
        <begin position="54"/>
        <end position="185"/>
    </location>
</feature>
<dbReference type="Pfam" id="PF05491">
    <property type="entry name" value="WHD_RuvB"/>
    <property type="match status" value="1"/>
</dbReference>
<evidence type="ECO:0000256" key="8">
    <source>
        <dbReference type="ARBA" id="ARBA00023204"/>
    </source>
</evidence>
<evidence type="ECO:0000256" key="6">
    <source>
        <dbReference type="ARBA" id="ARBA00023125"/>
    </source>
</evidence>
<keyword evidence="5 9" id="KW-0067">ATP-binding</keyword>
<protein>
    <recommendedName>
        <fullName evidence="9">Holliday junction branch migration complex subunit RuvB</fullName>
        <ecNumber evidence="9">3.6.4.-</ecNumber>
    </recommendedName>
</protein>
<dbReference type="InterPro" id="IPR004605">
    <property type="entry name" value="DNA_helicase_Holl-junc_RuvB"/>
</dbReference>
<dbReference type="GO" id="GO:0006281">
    <property type="term" value="P:DNA repair"/>
    <property type="evidence" value="ECO:0007669"/>
    <property type="project" value="UniProtKB-UniRule"/>
</dbReference>
<keyword evidence="11" id="KW-0347">Helicase</keyword>
<dbReference type="NCBIfam" id="NF000868">
    <property type="entry name" value="PRK00080.1"/>
    <property type="match status" value="1"/>
</dbReference>
<feature type="binding site" evidence="9">
    <location>
        <position position="65"/>
    </location>
    <ligand>
        <name>ATP</name>
        <dbReference type="ChEBI" id="CHEBI:30616"/>
    </ligand>
</feature>
<dbReference type="InterPro" id="IPR008823">
    <property type="entry name" value="RuvB_wg_C"/>
</dbReference>
<evidence type="ECO:0000256" key="5">
    <source>
        <dbReference type="ARBA" id="ARBA00022840"/>
    </source>
</evidence>
<comment type="caution">
    <text evidence="9">Lacks conserved residue(s) required for the propagation of feature annotation.</text>
</comment>
<feature type="binding site" evidence="9">
    <location>
        <position position="318"/>
    </location>
    <ligand>
        <name>DNA</name>
        <dbReference type="ChEBI" id="CHEBI:16991"/>
    </ligand>
</feature>
<comment type="subcellular location">
    <subcellularLocation>
        <location evidence="9">Cytoplasm</location>
    </subcellularLocation>
</comment>
<feature type="binding site" evidence="9">
    <location>
        <position position="69"/>
    </location>
    <ligand>
        <name>ATP</name>
        <dbReference type="ChEBI" id="CHEBI:30616"/>
    </ligand>
</feature>
<feature type="binding site" evidence="9">
    <location>
        <position position="174"/>
    </location>
    <ligand>
        <name>ATP</name>
        <dbReference type="ChEBI" id="CHEBI:30616"/>
    </ligand>
</feature>
<keyword evidence="4 9" id="KW-0378">Hydrolase</keyword>
<comment type="subunit">
    <text evidence="9">Homohexamer. Forms an RuvA(8)-RuvB(12)-Holliday junction (HJ) complex. HJ DNA is sandwiched between 2 RuvA tetramers; dsDNA enters through RuvA and exits via RuvB. An RuvB hexamer assembles on each DNA strand where it exits the tetramer. Each RuvB hexamer is contacted by two RuvA subunits (via domain III) on 2 adjacent RuvB subunits; this complex drives branch migration. In the full resolvosome a probable DNA-RuvA(4)-RuvB(12)-RuvC(2) complex forms which resolves the HJ.</text>
</comment>
<dbReference type="CDD" id="cd00009">
    <property type="entry name" value="AAA"/>
    <property type="match status" value="1"/>
</dbReference>
<feature type="binding site" evidence="9">
    <location>
        <position position="68"/>
    </location>
    <ligand>
        <name>ATP</name>
        <dbReference type="ChEBI" id="CHEBI:30616"/>
    </ligand>
</feature>
<dbReference type="SUPFAM" id="SSF52540">
    <property type="entry name" value="P-loop containing nucleoside triphosphate hydrolases"/>
    <property type="match status" value="1"/>
</dbReference>
<dbReference type="NCBIfam" id="TIGR00635">
    <property type="entry name" value="ruvB"/>
    <property type="match status" value="1"/>
</dbReference>
<gene>
    <name evidence="9" type="primary">ruvB</name>
</gene>
<dbReference type="GO" id="GO:0005524">
    <property type="term" value="F:ATP binding"/>
    <property type="evidence" value="ECO:0007669"/>
    <property type="project" value="UniProtKB-UniRule"/>
</dbReference>
<proteinExistence type="inferred from homology"/>
<dbReference type="GO" id="GO:0006310">
    <property type="term" value="P:DNA recombination"/>
    <property type="evidence" value="ECO:0007669"/>
    <property type="project" value="UniProtKB-UniRule"/>
</dbReference>
<dbReference type="GO" id="GO:0016887">
    <property type="term" value="F:ATP hydrolysis activity"/>
    <property type="evidence" value="ECO:0007669"/>
    <property type="project" value="RHEA"/>
</dbReference>
<dbReference type="InterPro" id="IPR008824">
    <property type="entry name" value="RuvB-like_N"/>
</dbReference>
<dbReference type="PANTHER" id="PTHR42848:SF1">
    <property type="entry name" value="HOLLIDAY JUNCTION BRANCH MIGRATION COMPLEX SUBUNIT RUVB"/>
    <property type="match status" value="1"/>
</dbReference>
<dbReference type="SUPFAM" id="SSF46785">
    <property type="entry name" value="Winged helix' DNA-binding domain"/>
    <property type="match status" value="1"/>
</dbReference>
<dbReference type="Gene3D" id="1.10.10.10">
    <property type="entry name" value="Winged helix-like DNA-binding domain superfamily/Winged helix DNA-binding domain"/>
    <property type="match status" value="1"/>
</dbReference>
<evidence type="ECO:0000256" key="2">
    <source>
        <dbReference type="ARBA" id="ARBA00022741"/>
    </source>
</evidence>
<feature type="binding site" evidence="9">
    <location>
        <position position="23"/>
    </location>
    <ligand>
        <name>ATP</name>
        <dbReference type="ChEBI" id="CHEBI:30616"/>
    </ligand>
</feature>
<evidence type="ECO:0000256" key="3">
    <source>
        <dbReference type="ARBA" id="ARBA00022763"/>
    </source>
</evidence>
<evidence type="ECO:0000313" key="11">
    <source>
        <dbReference type="EMBL" id="ADM94933.1"/>
    </source>
</evidence>
<dbReference type="Pfam" id="PF17864">
    <property type="entry name" value="AAA_lid_4"/>
    <property type="match status" value="1"/>
</dbReference>
<accession>G3BMG8</accession>
<dbReference type="GO" id="GO:0048476">
    <property type="term" value="C:Holliday junction resolvase complex"/>
    <property type="evidence" value="ECO:0007669"/>
    <property type="project" value="UniProtKB-UniRule"/>
</dbReference>
<dbReference type="PANTHER" id="PTHR42848">
    <property type="match status" value="1"/>
</dbReference>
<evidence type="ECO:0000256" key="9">
    <source>
        <dbReference type="HAMAP-Rule" id="MF_00016"/>
    </source>
</evidence>
<evidence type="ECO:0000256" key="7">
    <source>
        <dbReference type="ARBA" id="ARBA00023172"/>
    </source>
</evidence>
<evidence type="ECO:0000256" key="4">
    <source>
        <dbReference type="ARBA" id="ARBA00022801"/>
    </source>
</evidence>
<dbReference type="InterPro" id="IPR027417">
    <property type="entry name" value="P-loop_NTPase"/>
</dbReference>
<keyword evidence="3 9" id="KW-0227">DNA damage</keyword>
<feature type="region of interest" description="Large ATPase domain (RuvB-L)" evidence="9">
    <location>
        <begin position="4"/>
        <end position="184"/>
    </location>
</feature>
<feature type="binding site" evidence="9">
    <location>
        <position position="184"/>
    </location>
    <ligand>
        <name>ATP</name>
        <dbReference type="ChEBI" id="CHEBI:30616"/>
    </ligand>
</feature>
<dbReference type="SMART" id="SM00382">
    <property type="entry name" value="AAA"/>
    <property type="match status" value="1"/>
</dbReference>
<keyword evidence="8 9" id="KW-0234">DNA repair</keyword>
<dbReference type="HAMAP" id="MF_00016">
    <property type="entry name" value="DNA_HJ_migration_RuvB"/>
    <property type="match status" value="1"/>
</dbReference>
<name>G3BMG8_9BACT</name>
<dbReference type="Gene3D" id="1.10.8.60">
    <property type="match status" value="1"/>
</dbReference>
<dbReference type="InterPro" id="IPR041445">
    <property type="entry name" value="AAA_lid_4"/>
</dbReference>
<keyword evidence="2 9" id="KW-0547">Nucleotide-binding</keyword>
<evidence type="ECO:0000259" key="10">
    <source>
        <dbReference type="SMART" id="SM00382"/>
    </source>
</evidence>
<feature type="binding site" evidence="9">
    <location>
        <position position="221"/>
    </location>
    <ligand>
        <name>ATP</name>
        <dbReference type="ChEBI" id="CHEBI:30616"/>
    </ligand>
</feature>
<feature type="binding site" evidence="9">
    <location>
        <begin position="131"/>
        <end position="133"/>
    </location>
    <ligand>
        <name>ATP</name>
        <dbReference type="ChEBI" id="CHEBI:30616"/>
    </ligand>
</feature>
<dbReference type="GO" id="GO:0000400">
    <property type="term" value="F:four-way junction DNA binding"/>
    <property type="evidence" value="ECO:0007669"/>
    <property type="project" value="UniProtKB-UniRule"/>
</dbReference>
<evidence type="ECO:0000256" key="1">
    <source>
        <dbReference type="ARBA" id="ARBA00022490"/>
    </source>
</evidence>
<feature type="binding site" evidence="9">
    <location>
        <position position="69"/>
    </location>
    <ligand>
        <name>Mg(2+)</name>
        <dbReference type="ChEBI" id="CHEBI:18420"/>
    </ligand>
</feature>
<dbReference type="GO" id="GO:0009378">
    <property type="term" value="F:four-way junction helicase activity"/>
    <property type="evidence" value="ECO:0007669"/>
    <property type="project" value="InterPro"/>
</dbReference>
<feature type="binding site" evidence="9">
    <location>
        <position position="70"/>
    </location>
    <ligand>
        <name>ATP</name>
        <dbReference type="ChEBI" id="CHEBI:30616"/>
    </ligand>
</feature>
<comment type="similarity">
    <text evidence="9">Belongs to the RuvB family.</text>
</comment>
<feature type="region of interest" description="Head domain (RuvB-H)" evidence="9">
    <location>
        <begin position="258"/>
        <end position="344"/>
    </location>
</feature>
<keyword evidence="1 9" id="KW-0963">Cytoplasm</keyword>
<dbReference type="Pfam" id="PF05496">
    <property type="entry name" value="RuvB_N"/>
    <property type="match status" value="1"/>
</dbReference>
<sequence length="344" mass="38678">MKKKEDLIEQDLKTEGLDSEANLRPQKLIYFIGQQNVKNNLAIYIQAALQRNEPIDHILLYGPPGLGKTTLANIIAKEMGVNIKMTSGPVIERAGDLAAILTNLKEKDILFIDEIHRLNRSVEEILYPALEDFALDILIGKGPSARSIRIDLPKFTLIGATTRTGLITSPLRSRFGVISRIGYYNEEELQQIIVRSALILGIKIEESASWEIAKRSRGTPRIANRLLKRVRDYAQIEGEGIISEKIAIFALKKMGIDDQGLCEIDKRLLLTIIDKFKGGPVGLDTLSASLNEDKETICDVHEPYLLQKGFLARTSQGRKTTEIAYRYFAQHKYQPSRDDNSTLF</sequence>
<keyword evidence="6 9" id="KW-0238">DNA-binding</keyword>
<dbReference type="InterPro" id="IPR003593">
    <property type="entry name" value="AAA+_ATPase"/>
</dbReference>
<keyword evidence="7 9" id="KW-0233">DNA recombination</keyword>
<dbReference type="InterPro" id="IPR036390">
    <property type="entry name" value="WH_DNA-bd_sf"/>
</dbReference>
<dbReference type="Gene3D" id="3.40.50.300">
    <property type="entry name" value="P-loop containing nucleotide triphosphate hydrolases"/>
    <property type="match status" value="1"/>
</dbReference>
<feature type="binding site" evidence="9">
    <location>
        <position position="313"/>
    </location>
    <ligand>
        <name>DNA</name>
        <dbReference type="ChEBI" id="CHEBI:16991"/>
    </ligand>
</feature>
<feature type="binding site" evidence="9">
    <location>
        <position position="24"/>
    </location>
    <ligand>
        <name>ATP</name>
        <dbReference type="ChEBI" id="CHEBI:30616"/>
    </ligand>
</feature>
<comment type="function">
    <text evidence="9">The RuvA-RuvB-RuvC complex processes Holliday junction (HJ) DNA during genetic recombination and DNA repair, while the RuvA-RuvB complex plays an important role in the rescue of blocked DNA replication forks via replication fork reversal (RFR). RuvA specifically binds to HJ cruciform DNA, conferring on it an open structure. The RuvB hexamer acts as an ATP-dependent pump, pulling dsDNA into and through the RuvAB complex. RuvB forms 2 homohexamers on either side of HJ DNA bound by 1 or 2 RuvA tetramers; 4 subunits per hexamer contact DNA at a time. Coordinated motions by a converter formed by DNA-disengaged RuvB subunits stimulates ATP hydrolysis and nucleotide exchange. Immobilization of the converter enables RuvB to convert the ATP-contained energy into a lever motion, pulling 2 nucleotides of DNA out of the RuvA tetramer per ATP hydrolyzed, thus driving DNA branch migration. The RuvB motors rotate together with the DNA substrate, which together with the progressing nucleotide cycle form the mechanistic basis for DNA recombination by continuous HJ branch migration. Branch migration allows RuvC to scan DNA until it finds its consensus sequence, where it cleaves and resolves cruciform DNA.</text>
</comment>